<comment type="caution">
    <text evidence="5">Lacks conserved residue(s) required for the propagation of feature annotation.</text>
</comment>
<sequence>MRLLLIGAPGSGKGTQAKRIAAHYHLTHISSGDLLRKEIAAGSDIGRTAGRYVEAGDLVPDNVVMDMLRGPVEEAGRGNGYILDGFPRTVAQAQAAYLVARSLDVAVQIALYLEVPREELLRRMHARAGAQGRADDTDEVMLHRLDVFDELTAPLLEYYARRETLLCVPGDRPVQEVTDTVIKEIDRVRAI</sequence>
<protein>
    <recommendedName>
        <fullName evidence="5 7">Adenylate kinase</fullName>
        <shortName evidence="5">AK</shortName>
        <ecNumber evidence="5 7">2.7.4.3</ecNumber>
    </recommendedName>
    <alternativeName>
        <fullName evidence="5">ATP-AMP transphosphorylase</fullName>
    </alternativeName>
    <alternativeName>
        <fullName evidence="5">ATP:AMP phosphotransferase</fullName>
    </alternativeName>
    <alternativeName>
        <fullName evidence="5">Adenylate monophosphate kinase</fullName>
    </alternativeName>
</protein>
<feature type="binding site" evidence="5">
    <location>
        <position position="133"/>
    </location>
    <ligand>
        <name>AMP</name>
        <dbReference type="ChEBI" id="CHEBI:456215"/>
    </ligand>
</feature>
<dbReference type="CDD" id="cd01428">
    <property type="entry name" value="ADK"/>
    <property type="match status" value="1"/>
</dbReference>
<evidence type="ECO:0000256" key="6">
    <source>
        <dbReference type="RuleBase" id="RU003330"/>
    </source>
</evidence>
<reference evidence="8" key="1">
    <citation type="submission" date="2021-01" db="EMBL/GenBank/DDBJ databases">
        <title>Whole genome shotgun sequence of Virgisporangium aliadipatigenens NBRC 105644.</title>
        <authorList>
            <person name="Komaki H."/>
            <person name="Tamura T."/>
        </authorList>
    </citation>
    <scope>NUCLEOTIDE SEQUENCE</scope>
    <source>
        <strain evidence="8">NBRC 105644</strain>
    </source>
</reference>
<feature type="binding site" evidence="5">
    <location>
        <begin position="10"/>
        <end position="15"/>
    </location>
    <ligand>
        <name>ATP</name>
        <dbReference type="ChEBI" id="CHEBI:30616"/>
    </ligand>
</feature>
<keyword evidence="9" id="KW-1185">Reference proteome</keyword>
<keyword evidence="5" id="KW-0963">Cytoplasm</keyword>
<dbReference type="Gene3D" id="3.40.50.300">
    <property type="entry name" value="P-loop containing nucleotide triphosphate hydrolases"/>
    <property type="match status" value="1"/>
</dbReference>
<dbReference type="InterPro" id="IPR033690">
    <property type="entry name" value="Adenylat_kinase_CS"/>
</dbReference>
<keyword evidence="1 5" id="KW-0808">Transferase</keyword>
<keyword evidence="2 5" id="KW-0545">Nucleotide biosynthesis</keyword>
<dbReference type="HAMAP" id="MF_00235">
    <property type="entry name" value="Adenylate_kinase_Adk"/>
    <property type="match status" value="1"/>
</dbReference>
<name>A0A8J3YI02_9ACTN</name>
<evidence type="ECO:0000256" key="7">
    <source>
        <dbReference type="RuleBase" id="RU003331"/>
    </source>
</evidence>
<accession>A0A8J3YI02</accession>
<evidence type="ECO:0000256" key="5">
    <source>
        <dbReference type="HAMAP-Rule" id="MF_00235"/>
    </source>
</evidence>
<feature type="binding site" evidence="5">
    <location>
        <position position="144"/>
    </location>
    <ligand>
        <name>AMP</name>
        <dbReference type="ChEBI" id="CHEBI:456215"/>
    </ligand>
</feature>
<comment type="function">
    <text evidence="5">Catalyzes the reversible transfer of the terminal phosphate group between ATP and AMP. Plays an important role in cellular energy homeostasis and in adenine nucleotide metabolism.</text>
</comment>
<feature type="binding site" evidence="5">
    <location>
        <position position="172"/>
    </location>
    <ligand>
        <name>ATP</name>
        <dbReference type="ChEBI" id="CHEBI:30616"/>
    </ligand>
</feature>
<comment type="caution">
    <text evidence="8">The sequence shown here is derived from an EMBL/GenBank/DDBJ whole genome shotgun (WGS) entry which is preliminary data.</text>
</comment>
<dbReference type="PRINTS" id="PR00094">
    <property type="entry name" value="ADENYLTKNASE"/>
</dbReference>
<dbReference type="AlphaFoldDB" id="A0A8J3YI02"/>
<comment type="catalytic activity">
    <reaction evidence="5 7">
        <text>AMP + ATP = 2 ADP</text>
        <dbReference type="Rhea" id="RHEA:12973"/>
        <dbReference type="ChEBI" id="CHEBI:30616"/>
        <dbReference type="ChEBI" id="CHEBI:456215"/>
        <dbReference type="ChEBI" id="CHEBI:456216"/>
        <dbReference type="EC" id="2.7.4.3"/>
    </reaction>
</comment>
<dbReference type="UniPathway" id="UPA00588">
    <property type="reaction ID" value="UER00649"/>
</dbReference>
<dbReference type="GO" id="GO:0005737">
    <property type="term" value="C:cytoplasm"/>
    <property type="evidence" value="ECO:0007669"/>
    <property type="project" value="UniProtKB-SubCell"/>
</dbReference>
<dbReference type="GO" id="GO:0044209">
    <property type="term" value="P:AMP salvage"/>
    <property type="evidence" value="ECO:0007669"/>
    <property type="project" value="UniProtKB-UniRule"/>
</dbReference>
<dbReference type="PANTHER" id="PTHR23359">
    <property type="entry name" value="NUCLEOTIDE KINASE"/>
    <property type="match status" value="1"/>
</dbReference>
<evidence type="ECO:0000256" key="3">
    <source>
        <dbReference type="ARBA" id="ARBA00022741"/>
    </source>
</evidence>
<dbReference type="Proteomes" id="UP000619260">
    <property type="component" value="Unassembled WGS sequence"/>
</dbReference>
<comment type="similarity">
    <text evidence="5 6">Belongs to the adenylate kinase family.</text>
</comment>
<feature type="binding site" evidence="5">
    <location>
        <position position="36"/>
    </location>
    <ligand>
        <name>AMP</name>
        <dbReference type="ChEBI" id="CHEBI:456215"/>
    </ligand>
</feature>
<evidence type="ECO:0000313" key="8">
    <source>
        <dbReference type="EMBL" id="GIJ45589.1"/>
    </source>
</evidence>
<proteinExistence type="inferred from homology"/>
<feature type="binding site" evidence="5">
    <location>
        <begin position="85"/>
        <end position="88"/>
    </location>
    <ligand>
        <name>AMP</name>
        <dbReference type="ChEBI" id="CHEBI:456215"/>
    </ligand>
</feature>
<dbReference type="InterPro" id="IPR027417">
    <property type="entry name" value="P-loop_NTPase"/>
</dbReference>
<dbReference type="GO" id="GO:0004017">
    <property type="term" value="F:AMP kinase activity"/>
    <property type="evidence" value="ECO:0007669"/>
    <property type="project" value="UniProtKB-UniRule"/>
</dbReference>
<feature type="binding site" evidence="5">
    <location>
        <begin position="57"/>
        <end position="59"/>
    </location>
    <ligand>
        <name>AMP</name>
        <dbReference type="ChEBI" id="CHEBI:456215"/>
    </ligand>
</feature>
<evidence type="ECO:0000256" key="1">
    <source>
        <dbReference type="ARBA" id="ARBA00022679"/>
    </source>
</evidence>
<organism evidence="8 9">
    <name type="scientific">Virgisporangium aliadipatigenens</name>
    <dbReference type="NCBI Taxonomy" id="741659"/>
    <lineage>
        <taxon>Bacteria</taxon>
        <taxon>Bacillati</taxon>
        <taxon>Actinomycetota</taxon>
        <taxon>Actinomycetes</taxon>
        <taxon>Micromonosporales</taxon>
        <taxon>Micromonosporaceae</taxon>
        <taxon>Virgisporangium</taxon>
    </lineage>
</organism>
<keyword evidence="5 7" id="KW-0067">ATP-binding</keyword>
<evidence type="ECO:0000256" key="2">
    <source>
        <dbReference type="ARBA" id="ARBA00022727"/>
    </source>
</evidence>
<dbReference type="NCBIfam" id="NF011100">
    <property type="entry name" value="PRK14527.1"/>
    <property type="match status" value="1"/>
</dbReference>
<comment type="subcellular location">
    <subcellularLocation>
        <location evidence="5 7">Cytoplasm</location>
    </subcellularLocation>
</comment>
<keyword evidence="3 5" id="KW-0547">Nucleotide-binding</keyword>
<evidence type="ECO:0000256" key="4">
    <source>
        <dbReference type="ARBA" id="ARBA00022777"/>
    </source>
</evidence>
<dbReference type="PROSITE" id="PS00113">
    <property type="entry name" value="ADENYLATE_KINASE"/>
    <property type="match status" value="1"/>
</dbReference>
<gene>
    <name evidence="8" type="primary">adk_2</name>
    <name evidence="5" type="synonym">adk</name>
    <name evidence="8" type="ORF">Val02_24750</name>
</gene>
<feature type="binding site" evidence="5">
    <location>
        <position position="31"/>
    </location>
    <ligand>
        <name>AMP</name>
        <dbReference type="ChEBI" id="CHEBI:456215"/>
    </ligand>
</feature>
<feature type="region of interest" description="NMP" evidence="5">
    <location>
        <begin position="30"/>
        <end position="59"/>
    </location>
</feature>
<dbReference type="RefSeq" id="WP_203899109.1">
    <property type="nucleotide sequence ID" value="NZ_BOPF01000007.1"/>
</dbReference>
<feature type="binding site" evidence="5">
    <location>
        <position position="127"/>
    </location>
    <ligand>
        <name>ATP</name>
        <dbReference type="ChEBI" id="CHEBI:30616"/>
    </ligand>
</feature>
<comment type="pathway">
    <text evidence="5">Purine metabolism; AMP biosynthesis via salvage pathway; AMP from ADP: step 1/1.</text>
</comment>
<comment type="domain">
    <text evidence="5">Consists of three domains, a large central CORE domain and two small peripheral domains, NMPbind and LID, which undergo movements during catalysis. The LID domain closes over the site of phosphoryl transfer upon ATP binding. Assembling and dissambling the active center during each catalytic cycle provides an effective means to prevent ATP hydrolysis.</text>
</comment>
<dbReference type="SUPFAM" id="SSF52540">
    <property type="entry name" value="P-loop containing nucleoside triphosphate hydrolases"/>
    <property type="match status" value="1"/>
</dbReference>
<dbReference type="InterPro" id="IPR000850">
    <property type="entry name" value="Adenylat/UMP-CMP_kin"/>
</dbReference>
<comment type="subunit">
    <text evidence="5 7">Monomer.</text>
</comment>
<dbReference type="NCBIfam" id="NF001381">
    <property type="entry name" value="PRK00279.1-3"/>
    <property type="match status" value="1"/>
</dbReference>
<dbReference type="Pfam" id="PF00406">
    <property type="entry name" value="ADK"/>
    <property type="match status" value="1"/>
</dbReference>
<evidence type="ECO:0000313" key="9">
    <source>
        <dbReference type="Proteomes" id="UP000619260"/>
    </source>
</evidence>
<dbReference type="EC" id="2.7.4.3" evidence="5 7"/>
<dbReference type="EMBL" id="BOPF01000007">
    <property type="protein sequence ID" value="GIJ45589.1"/>
    <property type="molecule type" value="Genomic_DNA"/>
</dbReference>
<keyword evidence="4 5" id="KW-0418">Kinase</keyword>
<feature type="binding site" evidence="5">
    <location>
        <position position="92"/>
    </location>
    <ligand>
        <name>AMP</name>
        <dbReference type="ChEBI" id="CHEBI:456215"/>
    </ligand>
</feature>
<dbReference type="GO" id="GO:0005524">
    <property type="term" value="F:ATP binding"/>
    <property type="evidence" value="ECO:0007669"/>
    <property type="project" value="UniProtKB-UniRule"/>
</dbReference>